<gene>
    <name evidence="1" type="ORF">ACFPYI_01670</name>
</gene>
<protein>
    <submittedName>
        <fullName evidence="1">Uncharacterized protein</fullName>
    </submittedName>
</protein>
<keyword evidence="2" id="KW-1185">Reference proteome</keyword>
<name>A0ABD5RI55_9EURY</name>
<dbReference type="AlphaFoldDB" id="A0ABD5RI55"/>
<sequence>MTDKKHPSEMTNQELLEEIASYDEEKYPLARRARRALEAGQSSEEAGSP</sequence>
<evidence type="ECO:0000313" key="2">
    <source>
        <dbReference type="Proteomes" id="UP001596099"/>
    </source>
</evidence>
<dbReference type="RefSeq" id="WP_247418652.1">
    <property type="nucleotide sequence ID" value="NZ_JALLGW010000002.1"/>
</dbReference>
<accession>A0ABD5RI55</accession>
<dbReference type="EMBL" id="JBHSQH010000001">
    <property type="protein sequence ID" value="MFC5970028.1"/>
    <property type="molecule type" value="Genomic_DNA"/>
</dbReference>
<evidence type="ECO:0000313" key="1">
    <source>
        <dbReference type="EMBL" id="MFC5970028.1"/>
    </source>
</evidence>
<organism evidence="1 2">
    <name type="scientific">Halomarina salina</name>
    <dbReference type="NCBI Taxonomy" id="1872699"/>
    <lineage>
        <taxon>Archaea</taxon>
        <taxon>Methanobacteriati</taxon>
        <taxon>Methanobacteriota</taxon>
        <taxon>Stenosarchaea group</taxon>
        <taxon>Halobacteria</taxon>
        <taxon>Halobacteriales</taxon>
        <taxon>Natronomonadaceae</taxon>
        <taxon>Halomarina</taxon>
    </lineage>
</organism>
<reference evidence="1 2" key="1">
    <citation type="journal article" date="2019" name="Int. J. Syst. Evol. Microbiol.">
        <title>The Global Catalogue of Microorganisms (GCM) 10K type strain sequencing project: providing services to taxonomists for standard genome sequencing and annotation.</title>
        <authorList>
            <consortium name="The Broad Institute Genomics Platform"/>
            <consortium name="The Broad Institute Genome Sequencing Center for Infectious Disease"/>
            <person name="Wu L."/>
            <person name="Ma J."/>
        </authorList>
    </citation>
    <scope>NUCLEOTIDE SEQUENCE [LARGE SCALE GENOMIC DNA]</scope>
    <source>
        <strain evidence="1 2">CGMCC 1.12543</strain>
    </source>
</reference>
<dbReference type="Proteomes" id="UP001596099">
    <property type="component" value="Unassembled WGS sequence"/>
</dbReference>
<comment type="caution">
    <text evidence="1">The sequence shown here is derived from an EMBL/GenBank/DDBJ whole genome shotgun (WGS) entry which is preliminary data.</text>
</comment>
<proteinExistence type="predicted"/>